<reference evidence="2 3" key="1">
    <citation type="submission" date="2015-03" db="EMBL/GenBank/DDBJ databases">
        <title>Draft genome of the nematode, Opisthorchis viverrini.</title>
        <authorList>
            <person name="Mitreva M."/>
        </authorList>
    </citation>
    <scope>NUCLEOTIDE SEQUENCE [LARGE SCALE GENOMIC DNA]</scope>
    <source>
        <strain evidence="2">Khon Kaen</strain>
    </source>
</reference>
<dbReference type="EMBL" id="KV897133">
    <property type="protein sequence ID" value="OON16551.1"/>
    <property type="molecule type" value="Genomic_DNA"/>
</dbReference>
<keyword evidence="3" id="KW-1185">Reference proteome</keyword>
<evidence type="ECO:0000313" key="2">
    <source>
        <dbReference type="EMBL" id="OON16551.1"/>
    </source>
</evidence>
<dbReference type="SUPFAM" id="SSF56574">
    <property type="entry name" value="Serpins"/>
    <property type="match status" value="1"/>
</dbReference>
<name>A0A1S8WQ81_OPIVI</name>
<feature type="domain" description="Serpin" evidence="1">
    <location>
        <begin position="1"/>
        <end position="118"/>
    </location>
</feature>
<gene>
    <name evidence="2" type="ORF">X801_07636</name>
</gene>
<accession>A0A1S8WQ81</accession>
<protein>
    <recommendedName>
        <fullName evidence="1">Serpin domain-containing protein</fullName>
    </recommendedName>
</protein>
<dbReference type="InterPro" id="IPR036186">
    <property type="entry name" value="Serpin_sf"/>
</dbReference>
<dbReference type="Gene3D" id="3.30.497.10">
    <property type="entry name" value="Antithrombin, subunit I, domain 2"/>
    <property type="match status" value="1"/>
</dbReference>
<sequence>MSIYCASLLVMAGANGETLQQMQQVLHIPPKLRSDAIHQSYGPTISKYFEASSDVDLNLANRLFLLNSIDIRPEYSALIATCYKALVQLLTELPDLEAKIRHIITWVTKNKKDKIEEL</sequence>
<dbReference type="Proteomes" id="UP000243686">
    <property type="component" value="Unassembled WGS sequence"/>
</dbReference>
<dbReference type="InterPro" id="IPR042178">
    <property type="entry name" value="Serpin_sf_1"/>
</dbReference>
<dbReference type="AlphaFoldDB" id="A0A1S8WQ81"/>
<organism evidence="2 3">
    <name type="scientific">Opisthorchis viverrini</name>
    <name type="common">Southeast Asian liver fluke</name>
    <dbReference type="NCBI Taxonomy" id="6198"/>
    <lineage>
        <taxon>Eukaryota</taxon>
        <taxon>Metazoa</taxon>
        <taxon>Spiralia</taxon>
        <taxon>Lophotrochozoa</taxon>
        <taxon>Platyhelminthes</taxon>
        <taxon>Trematoda</taxon>
        <taxon>Digenea</taxon>
        <taxon>Opisthorchiida</taxon>
        <taxon>Opisthorchiata</taxon>
        <taxon>Opisthorchiidae</taxon>
        <taxon>Opisthorchis</taxon>
    </lineage>
</organism>
<evidence type="ECO:0000313" key="3">
    <source>
        <dbReference type="Proteomes" id="UP000243686"/>
    </source>
</evidence>
<evidence type="ECO:0000259" key="1">
    <source>
        <dbReference type="Pfam" id="PF00079"/>
    </source>
</evidence>
<dbReference type="Pfam" id="PF00079">
    <property type="entry name" value="Serpin"/>
    <property type="match status" value="1"/>
</dbReference>
<proteinExistence type="predicted"/>
<dbReference type="InterPro" id="IPR023796">
    <property type="entry name" value="Serpin_dom"/>
</dbReference>